<sequence>MSELLNRIETISTNIKSHLPPQFQPYLTHDNLQSFLRFIIVIAAYLLFRPHLESLFRKISGRKDPRQAEIEARIEFLKKQREGTAVTSMVMPGAQAGGAAQRNVKVVTRNGKIVGMVNEDDGKGGKKGGKGAGKGKGKKGKGN</sequence>
<dbReference type="InterPro" id="IPR011431">
    <property type="entry name" value="Trafficking_Pga2"/>
</dbReference>
<feature type="compositionally biased region" description="Basic residues" evidence="1">
    <location>
        <begin position="125"/>
        <end position="143"/>
    </location>
</feature>
<evidence type="ECO:0000313" key="3">
    <source>
        <dbReference type="Proteomes" id="UP000019484"/>
    </source>
</evidence>
<dbReference type="RefSeq" id="XP_007721887.1">
    <property type="nucleotide sequence ID" value="XM_007723697.1"/>
</dbReference>
<comment type="caution">
    <text evidence="2">The sequence shown here is derived from an EMBL/GenBank/DDBJ whole genome shotgun (WGS) entry which is preliminary data.</text>
</comment>
<accession>W9YPE2</accession>
<evidence type="ECO:0000256" key="1">
    <source>
        <dbReference type="SAM" id="MobiDB-lite"/>
    </source>
</evidence>
<dbReference type="EMBL" id="AMWN01000002">
    <property type="protein sequence ID" value="EXJ94393.1"/>
    <property type="molecule type" value="Genomic_DNA"/>
</dbReference>
<dbReference type="AlphaFoldDB" id="W9YPE2"/>
<dbReference type="OrthoDB" id="4116811at2759"/>
<reference evidence="2 3" key="1">
    <citation type="submission" date="2013-03" db="EMBL/GenBank/DDBJ databases">
        <title>The Genome Sequence of Capronia coronata CBS 617.96.</title>
        <authorList>
            <consortium name="The Broad Institute Genomics Platform"/>
            <person name="Cuomo C."/>
            <person name="de Hoog S."/>
            <person name="Gorbushina A."/>
            <person name="Walker B."/>
            <person name="Young S.K."/>
            <person name="Zeng Q."/>
            <person name="Gargeya S."/>
            <person name="Fitzgerald M."/>
            <person name="Haas B."/>
            <person name="Abouelleil A."/>
            <person name="Allen A.W."/>
            <person name="Alvarado L."/>
            <person name="Arachchi H.M."/>
            <person name="Berlin A.M."/>
            <person name="Chapman S.B."/>
            <person name="Gainer-Dewar J."/>
            <person name="Goldberg J."/>
            <person name="Griggs A."/>
            <person name="Gujja S."/>
            <person name="Hansen M."/>
            <person name="Howarth C."/>
            <person name="Imamovic A."/>
            <person name="Ireland A."/>
            <person name="Larimer J."/>
            <person name="McCowan C."/>
            <person name="Murphy C."/>
            <person name="Pearson M."/>
            <person name="Poon T.W."/>
            <person name="Priest M."/>
            <person name="Roberts A."/>
            <person name="Saif S."/>
            <person name="Shea T."/>
            <person name="Sisk P."/>
            <person name="Sykes S."/>
            <person name="Wortman J."/>
            <person name="Nusbaum C."/>
            <person name="Birren B."/>
        </authorList>
    </citation>
    <scope>NUCLEOTIDE SEQUENCE [LARGE SCALE GENOMIC DNA]</scope>
    <source>
        <strain evidence="2 3">CBS 617.96</strain>
    </source>
</reference>
<name>W9YPE2_9EURO</name>
<gene>
    <name evidence="2" type="ORF">A1O1_02787</name>
</gene>
<dbReference type="Proteomes" id="UP000019484">
    <property type="component" value="Unassembled WGS sequence"/>
</dbReference>
<keyword evidence="3" id="KW-1185">Reference proteome</keyword>
<organism evidence="2 3">
    <name type="scientific">Capronia coronata CBS 617.96</name>
    <dbReference type="NCBI Taxonomy" id="1182541"/>
    <lineage>
        <taxon>Eukaryota</taxon>
        <taxon>Fungi</taxon>
        <taxon>Dikarya</taxon>
        <taxon>Ascomycota</taxon>
        <taxon>Pezizomycotina</taxon>
        <taxon>Eurotiomycetes</taxon>
        <taxon>Chaetothyriomycetidae</taxon>
        <taxon>Chaetothyriales</taxon>
        <taxon>Herpotrichiellaceae</taxon>
        <taxon>Capronia</taxon>
    </lineage>
</organism>
<dbReference type="HOGENOM" id="CLU_144977_0_0_1"/>
<feature type="region of interest" description="Disordered" evidence="1">
    <location>
        <begin position="115"/>
        <end position="143"/>
    </location>
</feature>
<protein>
    <submittedName>
        <fullName evidence="2">Uncharacterized protein</fullName>
    </submittedName>
</protein>
<evidence type="ECO:0000313" key="2">
    <source>
        <dbReference type="EMBL" id="EXJ94393.1"/>
    </source>
</evidence>
<proteinExistence type="predicted"/>
<dbReference type="GeneID" id="19157686"/>
<dbReference type="Pfam" id="PF07543">
    <property type="entry name" value="PGA2"/>
    <property type="match status" value="1"/>
</dbReference>